<organism evidence="9">
    <name type="scientific">Noctiluca scintillans</name>
    <name type="common">Sea sparkle</name>
    <name type="synonym">Red tide dinoflagellate</name>
    <dbReference type="NCBI Taxonomy" id="2966"/>
    <lineage>
        <taxon>Eukaryota</taxon>
        <taxon>Sar</taxon>
        <taxon>Alveolata</taxon>
        <taxon>Dinophyceae</taxon>
        <taxon>Noctilucales</taxon>
        <taxon>Noctilucaceae</taxon>
        <taxon>Noctiluca</taxon>
    </lineage>
</organism>
<accession>A0A7S1AMS8</accession>
<dbReference type="AlphaFoldDB" id="A0A7S1AMS8"/>
<dbReference type="Pfam" id="PF01494">
    <property type="entry name" value="FAD_binding_3"/>
    <property type="match status" value="1"/>
</dbReference>
<evidence type="ECO:0000256" key="2">
    <source>
        <dbReference type="ARBA" id="ARBA00022630"/>
    </source>
</evidence>
<dbReference type="PRINTS" id="PR00420">
    <property type="entry name" value="RNGMNOXGNASE"/>
</dbReference>
<dbReference type="GO" id="GO:0004502">
    <property type="term" value="F:kynurenine 3-monooxygenase activity"/>
    <property type="evidence" value="ECO:0007669"/>
    <property type="project" value="TreeGrafter"/>
</dbReference>
<feature type="transmembrane region" description="Helical" evidence="7">
    <location>
        <begin position="479"/>
        <end position="497"/>
    </location>
</feature>
<keyword evidence="4" id="KW-0521">NADP</keyword>
<reference evidence="9" key="1">
    <citation type="submission" date="2021-01" db="EMBL/GenBank/DDBJ databases">
        <authorList>
            <person name="Corre E."/>
            <person name="Pelletier E."/>
            <person name="Niang G."/>
            <person name="Scheremetjew M."/>
            <person name="Finn R."/>
            <person name="Kale V."/>
            <person name="Holt S."/>
            <person name="Cochrane G."/>
            <person name="Meng A."/>
            <person name="Brown T."/>
            <person name="Cohen L."/>
        </authorList>
    </citation>
    <scope>NUCLEOTIDE SEQUENCE</scope>
</reference>
<dbReference type="InterPro" id="IPR002938">
    <property type="entry name" value="FAD-bd"/>
</dbReference>
<protein>
    <recommendedName>
        <fullName evidence="8">FAD-binding domain-containing protein</fullName>
    </recommendedName>
</protein>
<dbReference type="EMBL" id="HBFQ01047332">
    <property type="protein sequence ID" value="CAD8859326.1"/>
    <property type="molecule type" value="Transcribed_RNA"/>
</dbReference>
<gene>
    <name evidence="9" type="ORF">NSCI0253_LOCUS33680</name>
</gene>
<keyword evidence="6" id="KW-0503">Monooxygenase</keyword>
<dbReference type="Gene3D" id="3.50.50.60">
    <property type="entry name" value="FAD/NAD(P)-binding domain"/>
    <property type="match status" value="1"/>
</dbReference>
<dbReference type="GO" id="GO:0071949">
    <property type="term" value="F:FAD binding"/>
    <property type="evidence" value="ECO:0007669"/>
    <property type="project" value="InterPro"/>
</dbReference>
<keyword evidence="7" id="KW-0472">Membrane</keyword>
<name>A0A7S1AMS8_NOCSC</name>
<keyword evidence="2" id="KW-0285">Flavoprotein</keyword>
<feature type="domain" description="FAD-binding" evidence="8">
    <location>
        <begin position="178"/>
        <end position="357"/>
    </location>
</feature>
<dbReference type="GO" id="GO:0070189">
    <property type="term" value="P:kynurenine metabolic process"/>
    <property type="evidence" value="ECO:0007669"/>
    <property type="project" value="TreeGrafter"/>
</dbReference>
<keyword evidence="7" id="KW-0812">Transmembrane</keyword>
<dbReference type="InterPro" id="IPR036188">
    <property type="entry name" value="FAD/NAD-bd_sf"/>
</dbReference>
<keyword evidence="5" id="KW-0560">Oxidoreductase</keyword>
<dbReference type="SUPFAM" id="SSF51905">
    <property type="entry name" value="FAD/NAD(P)-binding domain"/>
    <property type="match status" value="1"/>
</dbReference>
<evidence type="ECO:0000256" key="3">
    <source>
        <dbReference type="ARBA" id="ARBA00022827"/>
    </source>
</evidence>
<sequence>MGHPSVDASHPTNGPTHVIIAGAGPAGLLSAINLLRRNEGVVDGVRYRVTVVDTTLDFGALSPEELKRHRSWMIGLSAHGLSAIKRVPDLYEKYVSDVGVRMVHNVIHLGSKKMKVSADEFGDQYIVDRNYICAALARYLNENFASSCHLERMYGTKILYVDGENHRLLTRSRSGDGHEKEQYVAYDLLLGCDGIRSPARDAILKSHRDFECDVGDIFSKFKAVHIDRPPSVDAGAVHVMPGSMPKMNGIALPETGDKLNVSFGCFCHNVADDALQSDDPKIVAAYVKEHLKAFELLDYDDFAQQWVAQPWNTTGQVHCNFYHSLKVQALLMGDAAHATSPSIGMGMNTALADAAALDELMDQHKDQLTAVLPAFSRERVKEGNALTYLAMNAYSMSMSQGLEMQIRSVMRKVFHGCFPRWVMEEPLATVAKGGKLSAAYDALVQLGRMQAVRKVNDGIRLDHFERSTGMVTHQKERSWLRIGSVGVLMAVATGAFFSHARRA</sequence>
<proteinExistence type="predicted"/>
<keyword evidence="7" id="KW-1133">Transmembrane helix</keyword>
<evidence type="ECO:0000256" key="1">
    <source>
        <dbReference type="ARBA" id="ARBA00001974"/>
    </source>
</evidence>
<keyword evidence="3" id="KW-0274">FAD</keyword>
<evidence type="ECO:0000256" key="6">
    <source>
        <dbReference type="ARBA" id="ARBA00023033"/>
    </source>
</evidence>
<evidence type="ECO:0000256" key="4">
    <source>
        <dbReference type="ARBA" id="ARBA00022857"/>
    </source>
</evidence>
<evidence type="ECO:0000256" key="7">
    <source>
        <dbReference type="SAM" id="Phobius"/>
    </source>
</evidence>
<evidence type="ECO:0000259" key="8">
    <source>
        <dbReference type="Pfam" id="PF01494"/>
    </source>
</evidence>
<evidence type="ECO:0000256" key="5">
    <source>
        <dbReference type="ARBA" id="ARBA00023002"/>
    </source>
</evidence>
<dbReference type="PANTHER" id="PTHR46028">
    <property type="entry name" value="KYNURENINE 3-MONOOXYGENASE"/>
    <property type="match status" value="1"/>
</dbReference>
<dbReference type="PANTHER" id="PTHR46028:SF2">
    <property type="entry name" value="KYNURENINE 3-MONOOXYGENASE"/>
    <property type="match status" value="1"/>
</dbReference>
<evidence type="ECO:0000313" key="9">
    <source>
        <dbReference type="EMBL" id="CAD8859326.1"/>
    </source>
</evidence>
<comment type="cofactor">
    <cofactor evidence="1">
        <name>FAD</name>
        <dbReference type="ChEBI" id="CHEBI:57692"/>
    </cofactor>
</comment>